<feature type="compositionally biased region" description="Basic and acidic residues" evidence="1">
    <location>
        <begin position="34"/>
        <end position="44"/>
    </location>
</feature>
<name>A0ABN2QLQ0_9MICO</name>
<feature type="region of interest" description="Disordered" evidence="1">
    <location>
        <begin position="1"/>
        <end position="79"/>
    </location>
</feature>
<feature type="compositionally biased region" description="Polar residues" evidence="1">
    <location>
        <begin position="211"/>
        <end position="220"/>
    </location>
</feature>
<evidence type="ECO:0008006" key="4">
    <source>
        <dbReference type="Google" id="ProtNLM"/>
    </source>
</evidence>
<protein>
    <recommendedName>
        <fullName evidence="4">DUF4157 domain-containing protein</fullName>
    </recommendedName>
</protein>
<keyword evidence="3" id="KW-1185">Reference proteome</keyword>
<evidence type="ECO:0000256" key="1">
    <source>
        <dbReference type="SAM" id="MobiDB-lite"/>
    </source>
</evidence>
<feature type="compositionally biased region" description="Polar residues" evidence="1">
    <location>
        <begin position="1"/>
        <end position="18"/>
    </location>
</feature>
<gene>
    <name evidence="2" type="ORF">GCM10009776_15920</name>
</gene>
<reference evidence="2 3" key="1">
    <citation type="journal article" date="2019" name="Int. J. Syst. Evol. Microbiol.">
        <title>The Global Catalogue of Microorganisms (GCM) 10K type strain sequencing project: providing services to taxonomists for standard genome sequencing and annotation.</title>
        <authorList>
            <consortium name="The Broad Institute Genomics Platform"/>
            <consortium name="The Broad Institute Genome Sequencing Center for Infectious Disease"/>
            <person name="Wu L."/>
            <person name="Ma J."/>
        </authorList>
    </citation>
    <scope>NUCLEOTIDE SEQUENCE [LARGE SCALE GENOMIC DNA]</scope>
    <source>
        <strain evidence="2 3">JCM 14901</strain>
    </source>
</reference>
<evidence type="ECO:0000313" key="2">
    <source>
        <dbReference type="EMBL" id="GAA1954770.1"/>
    </source>
</evidence>
<accession>A0ABN2QLQ0</accession>
<proteinExistence type="predicted"/>
<dbReference type="EMBL" id="BAAAOG010000002">
    <property type="protein sequence ID" value="GAA1954770.1"/>
    <property type="molecule type" value="Genomic_DNA"/>
</dbReference>
<comment type="caution">
    <text evidence="2">The sequence shown here is derived from an EMBL/GenBank/DDBJ whole genome shotgun (WGS) entry which is preliminary data.</text>
</comment>
<organism evidence="2 3">
    <name type="scientific">Microbacterium deminutum</name>
    <dbReference type="NCBI Taxonomy" id="344164"/>
    <lineage>
        <taxon>Bacteria</taxon>
        <taxon>Bacillati</taxon>
        <taxon>Actinomycetota</taxon>
        <taxon>Actinomycetes</taxon>
        <taxon>Micrococcales</taxon>
        <taxon>Microbacteriaceae</taxon>
        <taxon>Microbacterium</taxon>
    </lineage>
</organism>
<dbReference type="Proteomes" id="UP001499933">
    <property type="component" value="Unassembled WGS sequence"/>
</dbReference>
<feature type="compositionally biased region" description="Low complexity" evidence="1">
    <location>
        <begin position="45"/>
        <end position="58"/>
    </location>
</feature>
<feature type="region of interest" description="Disordered" evidence="1">
    <location>
        <begin position="181"/>
        <end position="222"/>
    </location>
</feature>
<dbReference type="RefSeq" id="WP_344093150.1">
    <property type="nucleotide sequence ID" value="NZ_BAAAOG010000002.1"/>
</dbReference>
<sequence>MASTAGTPGAETTANADSGRSRAFAAGRPPKQPLAERHPAETERVAAPARAPAAVRQGRAPERPSISYRAHRPPPAESGPADELMRLLVEQLSPLLGLDAARVAIGVTADSGEPRGAASAHRVAVSGDPHDPRMKAVVAHELAHVRQHDNRELQGDAGDTTAAEAEAAGIALAIAEGRDPWMPRARLPSGRTARDTDVQGVAPTTAAPETDPSTGKSTTPDLAGLERQLDDFVAVNHTADVRTIRDLLDHPWTQNTSGMVENALRVLSGFPFVIARALVRAIPWADRRKLAQLDDDHHSAYPEAAIAVLSALTAKELVLLADTEVVLNGTPYPGPAAALKNVQPERLSPVARRALLATLRRAGAKTLTKLTDGPRRDLFRSLLESPPDAATDEAELRTALAAEKQRSASTLTSDGILRDRLEKLLRDGGRENAKVALTALAPVCGIPWPISQPAPEPAVVPTKTPPSLQDLRTAIAAAKPTGAGTNAPPETMPALVGLVAALDAQGLVAKLVEGLDEEDRRDAAYGKVLRVVLAARSPLANTSRAIELLSYGIFDWAVRDWETRLAYLLVRSVPIAAQDSWRQLDNGKWYGRLIDNLPQDMWDTGEYTGVGSEYSTGGVNLGVPETMLLGYAKGFIELWNAHHDLMLAKWIVRNLLALDFGGDANPWIRGDPAKDLALRTAVIRRLDALQGLNPIIAKLPDDYLLGEKTRQELLDLNQLRDPIPLVRQALALMPGIFGFLTFTPHDAWIALQALRALSPAAQQQFAVQNPKVWSTFWSGLTDEMRRTLPSTLASGRDQRLPTKAALRERLSDERLWTEPNAGVLRALVDLAVAADDRFWVFELTRRLRVDLKLQEAPRLTAVIHDFGLYSEAEKRTVFVPRQIESSHVPSGIRSLGVIAKGLALLAYHLFASDAQISLFGKTMHVKGFDLGDVQWMMGGDIIDGVTLGSSKGGANHIDLDATFADGFIVNLDLPRLDVAGVNMVLPGKTYKTGPLTIEGFKASAGFSDRGYTRPGYITAKFNALSLRDFVIVDPTLPLSGAWAVADLGVKSLGFNATPDAATDPSVNIGRELPKGTIPIPVFGPLFQLLANLVSLQGAIPFDFTLLDYAMIPLGIPFPLSSAVAYPINKAIPTPTPASYAWGLLSDGVLRPPYSAAQRIKDSTAMLRAFNVQFDKLQVKGITIGTGQQIESLTLTDVNISVGQSLPAYLRAALATVHAARVKAMPDTPQAIELEQRERTLQKQLDAALGEDAADEKYLQTLEGKDRWNPGSLKKKEREDLVRLTKRLRSDVGLVVEVGSIALGPLSGTVQSPGVTLKGIHARAKVPNVGVLPYTPGYLDDKSLIDQFVEGGAKVPTIGELANTSEFHLEIDETSLASTDPEQPAVVLRAATIPDPAALKKELDALPLIPGNLPLRERLGKALAAVIALEDEKRKASSAPTDEARRAAEQQVRELTDRARRLLGTEVRGLKFGRITGDLDASGRIAVSLNDIEATGIAGRAFAIDKAAGTASVGLSAGDVDARLDQVGGLSPDTLVTKLKPSYGLDGLTVSGIHLAGGSIGRVALGKLRGTLETSEKGYRVPNLTVDHLEVGEVAMGRDGDGIVAEAVSIDDLRMSIEVTVGRPAGGDTTVTGAVIPTLSIASLTGRGIVMDSPQSDGSTTHVAASHGTIRDIRGTDIAFAPGSKGWELVRAKGSVGSFEDVGFELAMGALSSRTTVKGTLTTATKRTSPQPTITASYAKGDDGTNVSLSVRDLLALGTDVTTPDGSLTVRSVRVAADYESGPKGGRATASLSGLVIGPIRWKVGTAVLSGDGPLTAATVTVAAVQSAPVPAVGKKPAKPAAWTVTDVVITKLTGRGLNWTDKPLSIDLGRSDKAGTGEPPLTVGRIHLRPAAKSFELSDLAVDVEGKITDTLGVKGSLKADFLSVDILKGDKLHAVVRGVSGSASLSGDYTATVELSGLKGAAVDVGPDGIRIGSDDPAEPGGLFIEQLTARSLDIKAVVGGHKANLLTWLPHGGEPGGRVDLLGIRTKVRIDKRVPAEKGRSPFKTLAFENFTIDRIVLDALQVDLPDDDVSIVIPPSKTKGDETFIRNLELTSPIGTDKTKLHPDFTIDLDTMKIEGTASIAELSAGISAKIKDKFTGDVRISAGKSDLYLYAGGGMKIDVTKPLVEIKRAADLGGGRSIQVGKLGAVRLVYTDADGHLYVEKPYISDLEYIQLVPGTTTRAVWIKVRQVDLKQLDVNIAKGVAVDIPSLDITDAFFSLNLATLTKKAPGDDDAGASTSTFDPTSIRPVMNEIDGSILAEIYVSSDIVGLKDIHIGTDSKPLKVPIVKGEVDIPGLEAEIKGAIYAVQIGSGVYLRPWVVNAVANDPMLAIHSNALELGVYYINPPTGVSKGNDVEEKNRPKTKLWKPILKWDLRAADLARAYSNKFSLWSAVFDLHSDPPKTAEDIAKMSEDERKKYDEETKANEDLLKSLEIRKLDASFDIRNERPIPIPISSDSLKGSIMLSKNSLLNLHVKGGVPAEVTPVERPGRNPGKLDLGFDFVNLDAVNLTIYDLAPPDKKGDPKKLTGLSTLRTGKITLDKLQNGSVSFIDLRHPDRLTGTIRSAHAENISWTKY</sequence>
<evidence type="ECO:0000313" key="3">
    <source>
        <dbReference type="Proteomes" id="UP001499933"/>
    </source>
</evidence>